<evidence type="ECO:0000259" key="1">
    <source>
        <dbReference type="Pfam" id="PF20411"/>
    </source>
</evidence>
<organism evidence="2 3">
    <name type="scientific">Botrytis elliptica</name>
    <dbReference type="NCBI Taxonomy" id="278938"/>
    <lineage>
        <taxon>Eukaryota</taxon>
        <taxon>Fungi</taxon>
        <taxon>Dikarya</taxon>
        <taxon>Ascomycota</taxon>
        <taxon>Pezizomycotina</taxon>
        <taxon>Leotiomycetes</taxon>
        <taxon>Helotiales</taxon>
        <taxon>Sclerotiniaceae</taxon>
        <taxon>Botrytis</taxon>
    </lineage>
</organism>
<dbReference type="EMBL" id="PQXM01000063">
    <property type="protein sequence ID" value="TGO78545.1"/>
    <property type="molecule type" value="Genomic_DNA"/>
</dbReference>
<dbReference type="InterPro" id="IPR046520">
    <property type="entry name" value="DUF6697"/>
</dbReference>
<proteinExistence type="predicted"/>
<protein>
    <recommendedName>
        <fullName evidence="1">DUF6697 domain-containing protein</fullName>
    </recommendedName>
</protein>
<comment type="caution">
    <text evidence="2">The sequence shown here is derived from an EMBL/GenBank/DDBJ whole genome shotgun (WGS) entry which is preliminary data.</text>
</comment>
<gene>
    <name evidence="2" type="ORF">BELL_0063g00060</name>
</gene>
<dbReference type="Proteomes" id="UP000297229">
    <property type="component" value="Unassembled WGS sequence"/>
</dbReference>
<sequence>MSEITSNGTKKRKLTINSYERDAAIIDLPNETLPPKAHGRCATSVAQAAQPIENARLDTEFVLAELSRLREQVAKLENGNTAGLKTESGSLAVIDLTDDDEVLSPVKREYSQKVPVIKAHGLTRLVSTPVPEMAESVQNVSESAIDFKENSQLSMTDTYIWFQNTVQMPTIMRRMPLTQNLHLPPQPHTKFEYRFLRDSLGGRRITDGWYSSNGSKEAFANIGPYGLMNREFDPLLPCLPGVHGAQISPCLPPNKIGQTFPLFISDIGDSQFQYYGTYEVMVSDRLGHNQMLELPEQIKRHWARKLGAGSAHGSKASPIIYALRYMWPRKECGWWNAENDSYTDQEGSEMELIDSMSRTITKEEAQNITEGAVMAAFDRPDLDDPPGVSLYYEYLKCVGYDLELYHTLVTNMNEL</sequence>
<accession>A0A4Z1JY34</accession>
<feature type="domain" description="DUF6697" evidence="1">
    <location>
        <begin position="192"/>
        <end position="410"/>
    </location>
</feature>
<reference evidence="2 3" key="1">
    <citation type="submission" date="2017-12" db="EMBL/GenBank/DDBJ databases">
        <title>Comparative genomics of Botrytis spp.</title>
        <authorList>
            <person name="Valero-Jimenez C.A."/>
            <person name="Tapia P."/>
            <person name="Veloso J."/>
            <person name="Silva-Moreno E."/>
            <person name="Staats M."/>
            <person name="Valdes J.H."/>
            <person name="Van Kan J.A.L."/>
        </authorList>
    </citation>
    <scope>NUCLEOTIDE SEQUENCE [LARGE SCALE GENOMIC DNA]</scope>
    <source>
        <strain evidence="2 3">Be9601</strain>
    </source>
</reference>
<dbReference type="Pfam" id="PF20411">
    <property type="entry name" value="DUF6697"/>
    <property type="match status" value="1"/>
</dbReference>
<keyword evidence="3" id="KW-1185">Reference proteome</keyword>
<name>A0A4Z1JY34_9HELO</name>
<dbReference type="AlphaFoldDB" id="A0A4Z1JY34"/>
<evidence type="ECO:0000313" key="3">
    <source>
        <dbReference type="Proteomes" id="UP000297229"/>
    </source>
</evidence>
<evidence type="ECO:0000313" key="2">
    <source>
        <dbReference type="EMBL" id="TGO78545.1"/>
    </source>
</evidence>